<accession>A0ABU6KCZ0</accession>
<organism evidence="2 3">
    <name type="scientific">Virgibacillus tibetensis</name>
    <dbReference type="NCBI Taxonomy" id="3042313"/>
    <lineage>
        <taxon>Bacteria</taxon>
        <taxon>Bacillati</taxon>
        <taxon>Bacillota</taxon>
        <taxon>Bacilli</taxon>
        <taxon>Bacillales</taxon>
        <taxon>Bacillaceae</taxon>
        <taxon>Virgibacillus</taxon>
    </lineage>
</organism>
<feature type="domain" description="N-acetyltransferase" evidence="1">
    <location>
        <begin position="18"/>
        <end position="183"/>
    </location>
</feature>
<dbReference type="Gene3D" id="3.40.630.30">
    <property type="match status" value="1"/>
</dbReference>
<dbReference type="PROSITE" id="PS51186">
    <property type="entry name" value="GNAT"/>
    <property type="match status" value="1"/>
</dbReference>
<name>A0ABU6KCZ0_9BACI</name>
<dbReference type="EMBL" id="JARZFX010000002">
    <property type="protein sequence ID" value="MEC5423201.1"/>
    <property type="molecule type" value="Genomic_DNA"/>
</dbReference>
<dbReference type="InterPro" id="IPR016181">
    <property type="entry name" value="Acyl_CoA_acyltransferase"/>
</dbReference>
<sequence length="235" mass="26877">MSDTIITTGKLQVSGQPFDIRFLKVSDIPEILDLQQLVDKKMEVPAFLQPLSEKEYQNILSGNGFMIGVFVNEKMIAFRAMLIPEIDEDEHLGIDAGLSRNERGKMIYSEISNVHPDFRGNRLQTYMGELVMEHVDKERFHYAATTVAPLNIPSIKDKLVLGMEIIELKEKYNGKLRYILFRDFTEDRKPPNVAEQQTISMDNIEEQVKLLNQGYKGVALQEKDGKWHVKYVGGA</sequence>
<dbReference type="SUPFAM" id="SSF55729">
    <property type="entry name" value="Acyl-CoA N-acyltransferases (Nat)"/>
    <property type="match status" value="1"/>
</dbReference>
<reference evidence="2 3" key="1">
    <citation type="journal article" date="2024" name="Int. J. Syst. Evol. Microbiol.">
        <title>Virgibacillus tibetensis sp. nov., isolated from salt lake on the Tibetan Plateau of China.</title>
        <authorList>
            <person name="Phurbu D."/>
            <person name="Liu Z.-X."/>
            <person name="Wang R."/>
            <person name="Zheng Y.-Y."/>
            <person name="Liu H.-C."/>
            <person name="Zhou Y.-G."/>
            <person name="Yu Y.-J."/>
            <person name="Li A.-H."/>
        </authorList>
    </citation>
    <scope>NUCLEOTIDE SEQUENCE [LARGE SCALE GENOMIC DNA]</scope>
    <source>
        <strain evidence="2 3">C22-A2</strain>
    </source>
</reference>
<protein>
    <submittedName>
        <fullName evidence="2">GNAT family N-acetyltransferase</fullName>
    </submittedName>
</protein>
<dbReference type="InterPro" id="IPR000182">
    <property type="entry name" value="GNAT_dom"/>
</dbReference>
<dbReference type="Proteomes" id="UP001335737">
    <property type="component" value="Unassembled WGS sequence"/>
</dbReference>
<evidence type="ECO:0000259" key="1">
    <source>
        <dbReference type="PROSITE" id="PS51186"/>
    </source>
</evidence>
<evidence type="ECO:0000313" key="3">
    <source>
        <dbReference type="Proteomes" id="UP001335737"/>
    </source>
</evidence>
<comment type="caution">
    <text evidence="2">The sequence shown here is derived from an EMBL/GenBank/DDBJ whole genome shotgun (WGS) entry which is preliminary data.</text>
</comment>
<gene>
    <name evidence="2" type="ORF">QGM71_06760</name>
</gene>
<evidence type="ECO:0000313" key="2">
    <source>
        <dbReference type="EMBL" id="MEC5423201.1"/>
    </source>
</evidence>
<proteinExistence type="predicted"/>
<dbReference type="RefSeq" id="WP_327606759.1">
    <property type="nucleotide sequence ID" value="NZ_JARZFX010000002.1"/>
</dbReference>
<keyword evidence="3" id="KW-1185">Reference proteome</keyword>